<dbReference type="AlphaFoldDB" id="A0A918LM17"/>
<evidence type="ECO:0000313" key="3">
    <source>
        <dbReference type="Proteomes" id="UP000619486"/>
    </source>
</evidence>
<proteinExistence type="predicted"/>
<dbReference type="InterPro" id="IPR016040">
    <property type="entry name" value="NAD(P)-bd_dom"/>
</dbReference>
<organism evidence="2 3">
    <name type="scientific">Streptomyces purpureus</name>
    <dbReference type="NCBI Taxonomy" id="1951"/>
    <lineage>
        <taxon>Bacteria</taxon>
        <taxon>Bacillati</taxon>
        <taxon>Actinomycetota</taxon>
        <taxon>Actinomycetes</taxon>
        <taxon>Kitasatosporales</taxon>
        <taxon>Streptomycetaceae</taxon>
        <taxon>Streptomyces</taxon>
    </lineage>
</organism>
<accession>A0A918LM17</accession>
<gene>
    <name evidence="2" type="ORF">GCM10014713_07590</name>
</gene>
<reference evidence="2" key="1">
    <citation type="journal article" date="2014" name="Int. J. Syst. Evol. Microbiol.">
        <title>Complete genome sequence of Corynebacterium casei LMG S-19264T (=DSM 44701T), isolated from a smear-ripened cheese.</title>
        <authorList>
            <consortium name="US DOE Joint Genome Institute (JGI-PGF)"/>
            <person name="Walter F."/>
            <person name="Albersmeier A."/>
            <person name="Kalinowski J."/>
            <person name="Ruckert C."/>
        </authorList>
    </citation>
    <scope>NUCLEOTIDE SEQUENCE</scope>
    <source>
        <strain evidence="2">JCM 3172</strain>
    </source>
</reference>
<sequence length="316" mass="33386">MLSGLTRGHEARKGVVGVGGCGEPAGPGLGGGARLRIVVAGASGTVGSRVVRMLVPGHAVRALTRDPARAARAGLGGQIVGADHHDGPGLVRACRGADAMLLITGDPMRPDLDECFLAAARRAGVRRVVKLSALAVSDPGARDLMTCRQRETEDLVRSSGMEWTLLRPRAFMSNALSWAASVRESGVVRALHGDSRNACVDPEEVAAAAVRVLTTPGHASRAYGLTGPEAVSAREQTEQLGRALGRPLDFVELTRREAVESWRARYPEPMVSALLESAERQLEGAKLAVTSGVTDLTGRAPGPFWAWAARHTHHFR</sequence>
<dbReference type="Gene3D" id="3.40.50.720">
    <property type="entry name" value="NAD(P)-binding Rossmann-like Domain"/>
    <property type="match status" value="1"/>
</dbReference>
<evidence type="ECO:0000313" key="2">
    <source>
        <dbReference type="EMBL" id="GGT17084.1"/>
    </source>
</evidence>
<dbReference type="SUPFAM" id="SSF51735">
    <property type="entry name" value="NAD(P)-binding Rossmann-fold domains"/>
    <property type="match status" value="1"/>
</dbReference>
<reference evidence="2" key="2">
    <citation type="submission" date="2020-09" db="EMBL/GenBank/DDBJ databases">
        <authorList>
            <person name="Sun Q."/>
            <person name="Ohkuma M."/>
        </authorList>
    </citation>
    <scope>NUCLEOTIDE SEQUENCE</scope>
    <source>
        <strain evidence="2">JCM 3172</strain>
    </source>
</reference>
<keyword evidence="3" id="KW-1185">Reference proteome</keyword>
<name>A0A918LM17_9ACTN</name>
<evidence type="ECO:0000259" key="1">
    <source>
        <dbReference type="Pfam" id="PF13460"/>
    </source>
</evidence>
<dbReference type="Pfam" id="PF13460">
    <property type="entry name" value="NAD_binding_10"/>
    <property type="match status" value="1"/>
</dbReference>
<dbReference type="Gene3D" id="3.90.25.10">
    <property type="entry name" value="UDP-galactose 4-epimerase, domain 1"/>
    <property type="match status" value="1"/>
</dbReference>
<feature type="domain" description="NAD(P)-binding" evidence="1">
    <location>
        <begin position="41"/>
        <end position="216"/>
    </location>
</feature>
<dbReference type="PANTHER" id="PTHR43162">
    <property type="match status" value="1"/>
</dbReference>
<protein>
    <submittedName>
        <fullName evidence="2">Nucleotide-diphosphate-sugar epimerase</fullName>
    </submittedName>
</protein>
<dbReference type="PANTHER" id="PTHR43162:SF1">
    <property type="entry name" value="PRESTALK A DIFFERENTIATION PROTEIN A"/>
    <property type="match status" value="1"/>
</dbReference>
<dbReference type="Proteomes" id="UP000619486">
    <property type="component" value="Unassembled WGS sequence"/>
</dbReference>
<dbReference type="InterPro" id="IPR036291">
    <property type="entry name" value="NAD(P)-bd_dom_sf"/>
</dbReference>
<dbReference type="EMBL" id="BMQQ01000001">
    <property type="protein sequence ID" value="GGT17084.1"/>
    <property type="molecule type" value="Genomic_DNA"/>
</dbReference>
<comment type="caution">
    <text evidence="2">The sequence shown here is derived from an EMBL/GenBank/DDBJ whole genome shotgun (WGS) entry which is preliminary data.</text>
</comment>
<dbReference type="InterPro" id="IPR051604">
    <property type="entry name" value="Ergot_Alk_Oxidoreductase"/>
</dbReference>